<dbReference type="InterPro" id="IPR012902">
    <property type="entry name" value="N_methyl_site"/>
</dbReference>
<dbReference type="OrthoDB" id="6262102at2"/>
<gene>
    <name evidence="2" type="ORF">DU002_13140</name>
</gene>
<keyword evidence="3" id="KW-1185">Reference proteome</keyword>
<dbReference type="SUPFAM" id="SSF54523">
    <property type="entry name" value="Pili subunits"/>
    <property type="match status" value="1"/>
</dbReference>
<dbReference type="PROSITE" id="PS00409">
    <property type="entry name" value="PROKAR_NTER_METHYL"/>
    <property type="match status" value="1"/>
</dbReference>
<sequence>MKYRTTQSAVIARQPAKGFTLIELVVVIIILGVLAVVALPKFINFSTDARIEVLRQVKVATETANDFVNFKSKMPSFGSVDSSSDGRITDVDVNGDGSYDLRLIWRYLDNEDLAEMVDFSDELLLMCQGTCKNGSGVNLPGSANSYLGFDLDSNNDVRDDNCYFQYTQAASDGALPQYQLITAGC</sequence>
<reference evidence="2 3" key="1">
    <citation type="submission" date="2018-07" db="EMBL/GenBank/DDBJ databases">
        <title>Corallincola holothuriorum sp. nov., a new facultative anaerobe isolated from sea cucumber Apostichopus japonicus.</title>
        <authorList>
            <person name="Xia H."/>
        </authorList>
    </citation>
    <scope>NUCLEOTIDE SEQUENCE [LARGE SCALE GENOMIC DNA]</scope>
    <source>
        <strain evidence="2 3">C4</strain>
    </source>
</reference>
<dbReference type="Proteomes" id="UP000252558">
    <property type="component" value="Unassembled WGS sequence"/>
</dbReference>
<name>A0A368NG94_9GAMM</name>
<comment type="caution">
    <text evidence="2">The sequence shown here is derived from an EMBL/GenBank/DDBJ whole genome shotgun (WGS) entry which is preliminary data.</text>
</comment>
<accession>A0A368NG94</accession>
<dbReference type="NCBIfam" id="TIGR02532">
    <property type="entry name" value="IV_pilin_GFxxxE"/>
    <property type="match status" value="1"/>
</dbReference>
<dbReference type="PANTHER" id="PTHR30093">
    <property type="entry name" value="GENERAL SECRETION PATHWAY PROTEIN G"/>
    <property type="match status" value="1"/>
</dbReference>
<evidence type="ECO:0000313" key="3">
    <source>
        <dbReference type="Proteomes" id="UP000252558"/>
    </source>
</evidence>
<proteinExistence type="predicted"/>
<dbReference type="AlphaFoldDB" id="A0A368NG94"/>
<organism evidence="2 3">
    <name type="scientific">Corallincola holothuriorum</name>
    <dbReference type="NCBI Taxonomy" id="2282215"/>
    <lineage>
        <taxon>Bacteria</taxon>
        <taxon>Pseudomonadati</taxon>
        <taxon>Pseudomonadota</taxon>
        <taxon>Gammaproteobacteria</taxon>
        <taxon>Alteromonadales</taxon>
        <taxon>Psychromonadaceae</taxon>
        <taxon>Corallincola</taxon>
    </lineage>
</organism>
<dbReference type="PANTHER" id="PTHR30093:SF7">
    <property type="entry name" value="MSHA MAJOR PILIN SUBUNIT MSHA"/>
    <property type="match status" value="1"/>
</dbReference>
<dbReference type="Pfam" id="PF07963">
    <property type="entry name" value="N_methyl"/>
    <property type="match status" value="1"/>
</dbReference>
<dbReference type="Gene3D" id="3.30.700.10">
    <property type="entry name" value="Glycoprotein, Type 4 Pilin"/>
    <property type="match status" value="1"/>
</dbReference>
<evidence type="ECO:0000256" key="1">
    <source>
        <dbReference type="SAM" id="Phobius"/>
    </source>
</evidence>
<dbReference type="InterPro" id="IPR045584">
    <property type="entry name" value="Pilin-like"/>
</dbReference>
<keyword evidence="1" id="KW-0472">Membrane</keyword>
<feature type="transmembrane region" description="Helical" evidence="1">
    <location>
        <begin position="21"/>
        <end position="43"/>
    </location>
</feature>
<dbReference type="EMBL" id="QPID01000008">
    <property type="protein sequence ID" value="RCU48735.1"/>
    <property type="molecule type" value="Genomic_DNA"/>
</dbReference>
<dbReference type="RefSeq" id="WP_114338859.1">
    <property type="nucleotide sequence ID" value="NZ_QPID01000008.1"/>
</dbReference>
<keyword evidence="1" id="KW-0812">Transmembrane</keyword>
<evidence type="ECO:0000313" key="2">
    <source>
        <dbReference type="EMBL" id="RCU48735.1"/>
    </source>
</evidence>
<protein>
    <submittedName>
        <fullName evidence="2">Type II secretion system protein</fullName>
    </submittedName>
</protein>
<keyword evidence="1" id="KW-1133">Transmembrane helix</keyword>